<dbReference type="PANTHER" id="PTHR33938">
    <property type="entry name" value="FERULOYL ESTERASE B-RELATED"/>
    <property type="match status" value="1"/>
</dbReference>
<evidence type="ECO:0000256" key="8">
    <source>
        <dbReference type="RuleBase" id="RU361238"/>
    </source>
</evidence>
<evidence type="ECO:0000313" key="10">
    <source>
        <dbReference type="Proteomes" id="UP001285441"/>
    </source>
</evidence>
<keyword evidence="5 8" id="KW-0378">Hydrolase</keyword>
<dbReference type="GO" id="GO:0030600">
    <property type="term" value="F:feruloyl esterase activity"/>
    <property type="evidence" value="ECO:0007669"/>
    <property type="project" value="UniProtKB-ARBA"/>
</dbReference>
<dbReference type="PANTHER" id="PTHR33938:SF13">
    <property type="entry name" value="CARBOXYLIC ESTER HYDROLASE"/>
    <property type="match status" value="1"/>
</dbReference>
<keyword evidence="4" id="KW-0732">Signal</keyword>
<proteinExistence type="inferred from homology"/>
<evidence type="ECO:0000313" key="9">
    <source>
        <dbReference type="EMBL" id="KAK3390093.1"/>
    </source>
</evidence>
<dbReference type="AlphaFoldDB" id="A0AAE0NYF0"/>
<keyword evidence="2" id="KW-0719">Serine esterase</keyword>
<evidence type="ECO:0000256" key="2">
    <source>
        <dbReference type="ARBA" id="ARBA00022487"/>
    </source>
</evidence>
<reference evidence="9" key="1">
    <citation type="journal article" date="2023" name="Mol. Phylogenet. Evol.">
        <title>Genome-scale phylogeny and comparative genomics of the fungal order Sordariales.</title>
        <authorList>
            <person name="Hensen N."/>
            <person name="Bonometti L."/>
            <person name="Westerberg I."/>
            <person name="Brannstrom I.O."/>
            <person name="Guillou S."/>
            <person name="Cros-Aarteil S."/>
            <person name="Calhoun S."/>
            <person name="Haridas S."/>
            <person name="Kuo A."/>
            <person name="Mondo S."/>
            <person name="Pangilinan J."/>
            <person name="Riley R."/>
            <person name="LaButti K."/>
            <person name="Andreopoulos B."/>
            <person name="Lipzen A."/>
            <person name="Chen C."/>
            <person name="Yan M."/>
            <person name="Daum C."/>
            <person name="Ng V."/>
            <person name="Clum A."/>
            <person name="Steindorff A."/>
            <person name="Ohm R.A."/>
            <person name="Martin F."/>
            <person name="Silar P."/>
            <person name="Natvig D.O."/>
            <person name="Lalanne C."/>
            <person name="Gautier V."/>
            <person name="Ament-Velasquez S.L."/>
            <person name="Kruys A."/>
            <person name="Hutchinson M.I."/>
            <person name="Powell A.J."/>
            <person name="Barry K."/>
            <person name="Miller A.N."/>
            <person name="Grigoriev I.V."/>
            <person name="Debuchy R."/>
            <person name="Gladieux P."/>
            <person name="Hiltunen Thoren M."/>
            <person name="Johannesson H."/>
        </authorList>
    </citation>
    <scope>NUCLEOTIDE SEQUENCE</scope>
    <source>
        <strain evidence="9">CBS 232.78</strain>
    </source>
</reference>
<evidence type="ECO:0000256" key="5">
    <source>
        <dbReference type="ARBA" id="ARBA00022801"/>
    </source>
</evidence>
<keyword evidence="10" id="KW-1185">Reference proteome</keyword>
<dbReference type="GO" id="GO:0046872">
    <property type="term" value="F:metal ion binding"/>
    <property type="evidence" value="ECO:0007669"/>
    <property type="project" value="UniProtKB-KW"/>
</dbReference>
<evidence type="ECO:0000256" key="1">
    <source>
        <dbReference type="ARBA" id="ARBA00006249"/>
    </source>
</evidence>
<dbReference type="Proteomes" id="UP001285441">
    <property type="component" value="Unassembled WGS sequence"/>
</dbReference>
<dbReference type="InterPro" id="IPR029058">
    <property type="entry name" value="AB_hydrolase_fold"/>
</dbReference>
<reference evidence="9" key="2">
    <citation type="submission" date="2023-06" db="EMBL/GenBank/DDBJ databases">
        <authorList>
            <consortium name="Lawrence Berkeley National Laboratory"/>
            <person name="Haridas S."/>
            <person name="Hensen N."/>
            <person name="Bonometti L."/>
            <person name="Westerberg I."/>
            <person name="Brannstrom I.O."/>
            <person name="Guillou S."/>
            <person name="Cros-Aarteil S."/>
            <person name="Calhoun S."/>
            <person name="Kuo A."/>
            <person name="Mondo S."/>
            <person name="Pangilinan J."/>
            <person name="Riley R."/>
            <person name="LaButti K."/>
            <person name="Andreopoulos B."/>
            <person name="Lipzen A."/>
            <person name="Chen C."/>
            <person name="Yanf M."/>
            <person name="Daum C."/>
            <person name="Ng V."/>
            <person name="Clum A."/>
            <person name="Steindorff A."/>
            <person name="Ohm R."/>
            <person name="Martin F."/>
            <person name="Silar P."/>
            <person name="Natvig D."/>
            <person name="Lalanne C."/>
            <person name="Gautier V."/>
            <person name="Ament-velasquez S.L."/>
            <person name="Kruys A."/>
            <person name="Hutchinson M.I."/>
            <person name="Powell A.J."/>
            <person name="Barry K."/>
            <person name="Miller A.N."/>
            <person name="Grigoriev I.V."/>
            <person name="Debuchy R."/>
            <person name="Gladieux P."/>
            <person name="Thoren M.H."/>
            <person name="Johannesson H."/>
        </authorList>
    </citation>
    <scope>NUCLEOTIDE SEQUENCE</scope>
    <source>
        <strain evidence="9">CBS 232.78</strain>
    </source>
</reference>
<keyword evidence="6" id="KW-0106">Calcium</keyword>
<dbReference type="Pfam" id="PF07519">
    <property type="entry name" value="Tannase"/>
    <property type="match status" value="1"/>
</dbReference>
<comment type="similarity">
    <text evidence="1 8">Belongs to the tannase family.</text>
</comment>
<sequence length="532" mass="56522">MSNCSSAALACVPATFSSLSLFGGQIVEVSTNLVTNYTSFVSGMFRYTQPDVLLENATFCNVTVTYTHPGESDNINVETWLPTKKNWNGRLQSVGGSGSIAGRFSLAYGNMEGALADGYATSSTDAGLVQGESSTAGWALLSPGNVNWDYVQNFASRSLGDMAVISKGVIESFYGTKPAYTYWNGCSTGGRQGHMLAQRYPDAYDGIAAGSPAINWGSFIAATAWPQQFMDMMGIYPPGCEIDALTAAAITACDALDGIVDGIVSDADACLASFDPFSLVGTVVTCNNGSTQISTAAAAVVNATWHGPETRFGKKIWYGFTPGTDITGSAPYSDGTPGVASTICHSGGGPCSGAEEQSVTEWFTLLVAKDPNFPWGNVSHAVYDRLVHASINEYQSVLWTSDPDLTEFREAGGKMVTFHGLADTIVPPKGTEDYYMKVSALFPDVQDFYRYFEVPGMGHCAFGKSGQPSSLFSQLRAWVENGTAPVQTPIQVLGLDGMPTPRILCAFPKVARLDEACKSGTSANCWICVDRS</sequence>
<dbReference type="InterPro" id="IPR011118">
    <property type="entry name" value="Tannase/feruloyl_esterase"/>
</dbReference>
<protein>
    <recommendedName>
        <fullName evidence="8">Carboxylic ester hydrolase</fullName>
        <ecNumber evidence="8">3.1.1.-</ecNumber>
    </recommendedName>
</protein>
<organism evidence="9 10">
    <name type="scientific">Podospora didyma</name>
    <dbReference type="NCBI Taxonomy" id="330526"/>
    <lineage>
        <taxon>Eukaryota</taxon>
        <taxon>Fungi</taxon>
        <taxon>Dikarya</taxon>
        <taxon>Ascomycota</taxon>
        <taxon>Pezizomycotina</taxon>
        <taxon>Sordariomycetes</taxon>
        <taxon>Sordariomycetidae</taxon>
        <taxon>Sordariales</taxon>
        <taxon>Podosporaceae</taxon>
        <taxon>Podospora</taxon>
    </lineage>
</organism>
<evidence type="ECO:0000256" key="6">
    <source>
        <dbReference type="ARBA" id="ARBA00022837"/>
    </source>
</evidence>
<keyword evidence="7" id="KW-1015">Disulfide bond</keyword>
<dbReference type="SUPFAM" id="SSF53474">
    <property type="entry name" value="alpha/beta-Hydrolases"/>
    <property type="match status" value="1"/>
</dbReference>
<dbReference type="EMBL" id="JAULSW010000002">
    <property type="protein sequence ID" value="KAK3390093.1"/>
    <property type="molecule type" value="Genomic_DNA"/>
</dbReference>
<accession>A0AAE0NYF0</accession>
<evidence type="ECO:0000256" key="4">
    <source>
        <dbReference type="ARBA" id="ARBA00022729"/>
    </source>
</evidence>
<evidence type="ECO:0000256" key="7">
    <source>
        <dbReference type="ARBA" id="ARBA00023157"/>
    </source>
</evidence>
<dbReference type="EC" id="3.1.1.-" evidence="8"/>
<comment type="caution">
    <text evidence="9">The sequence shown here is derived from an EMBL/GenBank/DDBJ whole genome shotgun (WGS) entry which is preliminary data.</text>
</comment>
<dbReference type="Gene3D" id="3.40.50.1820">
    <property type="entry name" value="alpha/beta hydrolase"/>
    <property type="match status" value="1"/>
</dbReference>
<keyword evidence="3" id="KW-0479">Metal-binding</keyword>
<evidence type="ECO:0000256" key="3">
    <source>
        <dbReference type="ARBA" id="ARBA00022723"/>
    </source>
</evidence>
<gene>
    <name evidence="9" type="ORF">B0H63DRAFT_409991</name>
</gene>
<name>A0AAE0NYF0_9PEZI</name>